<dbReference type="InterPro" id="IPR008719">
    <property type="entry name" value="N2O_reductase_NosL"/>
</dbReference>
<sequence length="146" mass="16701">MFLNRSGIPSIAVLMIVSISVFCSKREPILPEFGRELCAHCSMAIVDKRFHSQLLTEKGRRYYFDSIECLHSFEKSPRPQSGSVWFADFENPERMLSEDTAVLVRSSELRSPMGEGLAAFSSMDRAKDFLNTRKGSIWSRNNEKEQ</sequence>
<dbReference type="OrthoDB" id="9792749at2"/>
<comment type="caution">
    <text evidence="1">The sequence shown here is derived from an EMBL/GenBank/DDBJ whole genome shotgun (WGS) entry which is preliminary data.</text>
</comment>
<proteinExistence type="predicted"/>
<protein>
    <submittedName>
        <fullName evidence="1">Accessory protein NosL</fullName>
    </submittedName>
</protein>
<dbReference type="AlphaFoldDB" id="A0A2P2D2H5"/>
<evidence type="ECO:0000313" key="1">
    <source>
        <dbReference type="EMBL" id="GBF38843.1"/>
    </source>
</evidence>
<dbReference type="Pfam" id="PF05573">
    <property type="entry name" value="NosL"/>
    <property type="match status" value="1"/>
</dbReference>
<dbReference type="EMBL" id="BFAY01000011">
    <property type="protein sequence ID" value="GBF38843.1"/>
    <property type="molecule type" value="Genomic_DNA"/>
</dbReference>
<accession>A0A2P2D2H5</accession>
<name>A0A2P2D2H5_9LEPT</name>
<gene>
    <name evidence="1" type="ORF">LPTSP1_18380</name>
</gene>
<dbReference type="RefSeq" id="WP_108928539.1">
    <property type="nucleotide sequence ID" value="NZ_BFAY01000011.1"/>
</dbReference>
<keyword evidence="2" id="KW-1185">Reference proteome</keyword>
<dbReference type="Proteomes" id="UP000245076">
    <property type="component" value="Unassembled WGS sequence"/>
</dbReference>
<evidence type="ECO:0000313" key="2">
    <source>
        <dbReference type="Proteomes" id="UP000245076"/>
    </source>
</evidence>
<organism evidence="1 2">
    <name type="scientific">Leptospira johnsonii</name>
    <dbReference type="NCBI Taxonomy" id="1917820"/>
    <lineage>
        <taxon>Bacteria</taxon>
        <taxon>Pseudomonadati</taxon>
        <taxon>Spirochaetota</taxon>
        <taxon>Spirochaetia</taxon>
        <taxon>Leptospirales</taxon>
        <taxon>Leptospiraceae</taxon>
        <taxon>Leptospira</taxon>
    </lineage>
</organism>
<reference evidence="1 2" key="1">
    <citation type="submission" date="2018-02" db="EMBL/GenBank/DDBJ databases">
        <title>Novel Leptospira species isolated from soil and water in Japan.</title>
        <authorList>
            <person name="Nakao R."/>
            <person name="Masuzawa T."/>
        </authorList>
    </citation>
    <scope>NUCLEOTIDE SEQUENCE [LARGE SCALE GENOMIC DNA]</scope>
    <source>
        <strain evidence="1 2">E8</strain>
    </source>
</reference>
<dbReference type="SUPFAM" id="SSF160387">
    <property type="entry name" value="NosL/MerB-like"/>
    <property type="match status" value="1"/>
</dbReference>